<proteinExistence type="predicted"/>
<comment type="caution">
    <text evidence="1">The sequence shown here is derived from an EMBL/GenBank/DDBJ whole genome shotgun (WGS) entry which is preliminary data.</text>
</comment>
<evidence type="ECO:0000313" key="1">
    <source>
        <dbReference type="EMBL" id="GAA2891935.1"/>
    </source>
</evidence>
<reference evidence="2" key="1">
    <citation type="journal article" date="2019" name="Int. J. Syst. Evol. Microbiol.">
        <title>The Global Catalogue of Microorganisms (GCM) 10K type strain sequencing project: providing services to taxonomists for standard genome sequencing and annotation.</title>
        <authorList>
            <consortium name="The Broad Institute Genomics Platform"/>
            <consortium name="The Broad Institute Genome Sequencing Center for Infectious Disease"/>
            <person name="Wu L."/>
            <person name="Ma J."/>
        </authorList>
    </citation>
    <scope>NUCLEOTIDE SEQUENCE [LARGE SCALE GENOMIC DNA]</scope>
    <source>
        <strain evidence="2">JCM 6242</strain>
    </source>
</reference>
<organism evidence="1 2">
    <name type="scientific">Streptosporangium fragile</name>
    <dbReference type="NCBI Taxonomy" id="46186"/>
    <lineage>
        <taxon>Bacteria</taxon>
        <taxon>Bacillati</taxon>
        <taxon>Actinomycetota</taxon>
        <taxon>Actinomycetes</taxon>
        <taxon>Streptosporangiales</taxon>
        <taxon>Streptosporangiaceae</taxon>
        <taxon>Streptosporangium</taxon>
    </lineage>
</organism>
<evidence type="ECO:0000313" key="2">
    <source>
        <dbReference type="Proteomes" id="UP001500831"/>
    </source>
</evidence>
<protein>
    <submittedName>
        <fullName evidence="1">Uncharacterized protein</fullName>
    </submittedName>
</protein>
<accession>A0ABP6IK90</accession>
<gene>
    <name evidence="1" type="ORF">GCM10010517_56350</name>
</gene>
<dbReference type="EMBL" id="BAAAVI010000048">
    <property type="protein sequence ID" value="GAA2891935.1"/>
    <property type="molecule type" value="Genomic_DNA"/>
</dbReference>
<sequence length="58" mass="6411">MNRVRKRRLVYDVACCITHPTIMYSKFGFAVAQGVPEDAHAAYESLLAAGSTSRLLKP</sequence>
<keyword evidence="2" id="KW-1185">Reference proteome</keyword>
<name>A0ABP6IK90_9ACTN</name>
<dbReference type="Proteomes" id="UP001500831">
    <property type="component" value="Unassembled WGS sequence"/>
</dbReference>